<comment type="caution">
    <text evidence="2">The sequence shown here is derived from an EMBL/GenBank/DDBJ whole genome shotgun (WGS) entry which is preliminary data.</text>
</comment>
<dbReference type="EMBL" id="JALAAR010000003">
    <property type="protein sequence ID" value="MEH8016697.1"/>
    <property type="molecule type" value="Genomic_DNA"/>
</dbReference>
<accession>A0ABU8C4A6</accession>
<dbReference type="Pfam" id="PF04519">
    <property type="entry name" value="Bactofilin"/>
    <property type="match status" value="1"/>
</dbReference>
<evidence type="ECO:0000256" key="1">
    <source>
        <dbReference type="ARBA" id="ARBA00044755"/>
    </source>
</evidence>
<dbReference type="Proteomes" id="UP001375382">
    <property type="component" value="Unassembled WGS sequence"/>
</dbReference>
<sequence>MFSAKNSVSKNDPSNCTLLSAGSVLQGELSLPSDCRIDGAICGKVQCNQTLLVGQSAVVQGEIRAGKILVYGTVKGLLYATEIEILASGCVDGDIYADSLCIEPGGRFTGESHTLPATSRQAHSAAENSKPLPQKPNTLAIDINS</sequence>
<dbReference type="RefSeq" id="WP_335735113.1">
    <property type="nucleotide sequence ID" value="NZ_JALAAR010000003.1"/>
</dbReference>
<protein>
    <submittedName>
        <fullName evidence="2">Polymer-forming cytoskeletal protein</fullName>
    </submittedName>
</protein>
<organism evidence="2 3">
    <name type="scientific">Rheinheimera muenzenbergensis</name>
    <dbReference type="NCBI Taxonomy" id="1193628"/>
    <lineage>
        <taxon>Bacteria</taxon>
        <taxon>Pseudomonadati</taxon>
        <taxon>Pseudomonadota</taxon>
        <taxon>Gammaproteobacteria</taxon>
        <taxon>Chromatiales</taxon>
        <taxon>Chromatiaceae</taxon>
        <taxon>Rheinheimera</taxon>
    </lineage>
</organism>
<comment type="similarity">
    <text evidence="1">Belongs to the bactofilin family.</text>
</comment>
<name>A0ABU8C4A6_9GAMM</name>
<dbReference type="PANTHER" id="PTHR35024">
    <property type="entry name" value="HYPOTHETICAL CYTOSOLIC PROTEIN"/>
    <property type="match status" value="1"/>
</dbReference>
<evidence type="ECO:0000313" key="2">
    <source>
        <dbReference type="EMBL" id="MEH8016697.1"/>
    </source>
</evidence>
<dbReference type="InterPro" id="IPR007607">
    <property type="entry name" value="BacA/B"/>
</dbReference>
<gene>
    <name evidence="2" type="ORF">MN202_05605</name>
</gene>
<evidence type="ECO:0000313" key="3">
    <source>
        <dbReference type="Proteomes" id="UP001375382"/>
    </source>
</evidence>
<reference evidence="2 3" key="1">
    <citation type="journal article" date="2023" name="Ecotoxicol. Environ. Saf.">
        <title>Mercury remediation potential of mercury-resistant strain Rheinheimera metallidurans sp. nov. isolated from a municipal waste dumping site.</title>
        <authorList>
            <person name="Yadav V."/>
            <person name="Manjhi A."/>
            <person name="Vadakedath N."/>
        </authorList>
    </citation>
    <scope>NUCLEOTIDE SEQUENCE [LARGE SCALE GENOMIC DNA]</scope>
    <source>
        <strain evidence="2 3">E-49</strain>
    </source>
</reference>
<dbReference type="PANTHER" id="PTHR35024:SF4">
    <property type="entry name" value="POLYMER-FORMING CYTOSKELETAL PROTEIN"/>
    <property type="match status" value="1"/>
</dbReference>
<proteinExistence type="inferred from homology"/>
<keyword evidence="3" id="KW-1185">Reference proteome</keyword>